<dbReference type="EC" id="2.7.1.15" evidence="2 12"/>
<dbReference type="InterPro" id="IPR029056">
    <property type="entry name" value="Ribokinase-like"/>
</dbReference>
<dbReference type="InterPro" id="IPR011877">
    <property type="entry name" value="Ribokinase"/>
</dbReference>
<comment type="catalytic activity">
    <reaction evidence="12">
        <text>D-ribose + ATP = D-ribose 5-phosphate + ADP + H(+)</text>
        <dbReference type="Rhea" id="RHEA:13697"/>
        <dbReference type="ChEBI" id="CHEBI:15378"/>
        <dbReference type="ChEBI" id="CHEBI:30616"/>
        <dbReference type="ChEBI" id="CHEBI:47013"/>
        <dbReference type="ChEBI" id="CHEBI:78346"/>
        <dbReference type="ChEBI" id="CHEBI:456216"/>
        <dbReference type="EC" id="2.7.1.15"/>
    </reaction>
</comment>
<comment type="subunit">
    <text evidence="12">Homodimer.</text>
</comment>
<dbReference type="RefSeq" id="XP_029215602.1">
    <property type="nucleotide sequence ID" value="XM_029361247.1"/>
</dbReference>
<keyword evidence="4 12" id="KW-0808">Transferase</keyword>
<comment type="cofactor">
    <cofactor evidence="12">
        <name>Mg(2+)</name>
        <dbReference type="ChEBI" id="CHEBI:18420"/>
    </cofactor>
    <text evidence="12">Requires a divalent cation, most likely magnesium in vivo, as an electrophilic catalyst to aid phosphoryl group transfer. It is the chelate of the metal and the nucleotide that is the actual substrate.</text>
</comment>
<dbReference type="GO" id="GO:0005634">
    <property type="term" value="C:nucleus"/>
    <property type="evidence" value="ECO:0007669"/>
    <property type="project" value="UniProtKB-SubCell"/>
</dbReference>
<dbReference type="Pfam" id="PF00294">
    <property type="entry name" value="PfkB"/>
    <property type="match status" value="2"/>
</dbReference>
<evidence type="ECO:0000256" key="6">
    <source>
        <dbReference type="ARBA" id="ARBA00022741"/>
    </source>
</evidence>
<dbReference type="Proteomes" id="UP000224006">
    <property type="component" value="Unassembled WGS sequence"/>
</dbReference>
<dbReference type="GO" id="GO:0005829">
    <property type="term" value="C:cytosol"/>
    <property type="evidence" value="ECO:0007669"/>
    <property type="project" value="TreeGrafter"/>
</dbReference>
<dbReference type="InterPro" id="IPR002173">
    <property type="entry name" value="Carboh/pur_kinase_PfkB_CS"/>
</dbReference>
<feature type="binding site" evidence="12">
    <location>
        <position position="429"/>
    </location>
    <ligand>
        <name>K(+)</name>
        <dbReference type="ChEBI" id="CHEBI:29103"/>
    </ligand>
</feature>
<dbReference type="SUPFAM" id="SSF53613">
    <property type="entry name" value="Ribokinase-like"/>
    <property type="match status" value="1"/>
</dbReference>
<feature type="binding site" evidence="12">
    <location>
        <begin position="76"/>
        <end position="80"/>
    </location>
    <ligand>
        <name>substrate</name>
    </ligand>
</feature>
<dbReference type="EMBL" id="NWUJ01000014">
    <property type="protein sequence ID" value="PFH31593.1"/>
    <property type="molecule type" value="Genomic_DNA"/>
</dbReference>
<dbReference type="OrthoDB" id="432447at2759"/>
<feature type="binding site" evidence="12">
    <location>
        <position position="392"/>
    </location>
    <ligand>
        <name>K(+)</name>
        <dbReference type="ChEBI" id="CHEBI:29103"/>
    </ligand>
</feature>
<comment type="caution">
    <text evidence="12">Lacks conserved residue(s) required for the propagation of feature annotation.</text>
</comment>
<reference evidence="14 15" key="1">
    <citation type="submission" date="2017-09" db="EMBL/GenBank/DDBJ databases">
        <title>Genome sequencing of Besnoitia besnoiti strain Bb-Ger1.</title>
        <authorList>
            <person name="Schares G."/>
            <person name="Venepally P."/>
            <person name="Lorenzi H.A."/>
        </authorList>
    </citation>
    <scope>NUCLEOTIDE SEQUENCE [LARGE SCALE GENOMIC DNA]</scope>
    <source>
        <strain evidence="14 15">Bb-Ger1</strain>
    </source>
</reference>
<comment type="similarity">
    <text evidence="1">Belongs to the carbohydrate kinase pfkB family.</text>
</comment>
<feature type="domain" description="Carbohydrate kinase PfkB" evidence="13">
    <location>
        <begin position="347"/>
        <end position="438"/>
    </location>
</feature>
<feature type="binding site" evidence="12">
    <location>
        <position position="255"/>
    </location>
    <ligand>
        <name>ATP</name>
        <dbReference type="ChEBI" id="CHEBI:30616"/>
    </ligand>
</feature>
<dbReference type="STRING" id="94643.A0A2A9M7F0"/>
<comment type="similarity">
    <text evidence="12">Belongs to the carbohydrate kinase PfkB family. Ribokinase subfamily.</text>
</comment>
<keyword evidence="6 12" id="KW-0547">Nucleotide-binding</keyword>
<evidence type="ECO:0000256" key="8">
    <source>
        <dbReference type="ARBA" id="ARBA00022840"/>
    </source>
</evidence>
<feature type="binding site" evidence="12">
    <location>
        <position position="398"/>
    </location>
    <ligand>
        <name>substrate</name>
    </ligand>
</feature>
<feature type="binding site" evidence="12">
    <location>
        <position position="432"/>
    </location>
    <ligand>
        <name>K(+)</name>
        <dbReference type="ChEBI" id="CHEBI:29103"/>
    </ligand>
</feature>
<comment type="function">
    <text evidence="12">Catalyzes the phosphorylation of ribose at O-5 in a reaction requiring ATP and magnesium. The resulting D-ribose-5-phosphate can then be used either for sythesis of nucleotides, histidine, and tryptophan, or as a component of the pentose phosphate pathway.</text>
</comment>
<dbReference type="PROSITE" id="PS00584">
    <property type="entry name" value="PFKB_KINASES_2"/>
    <property type="match status" value="1"/>
</dbReference>
<evidence type="ECO:0000256" key="11">
    <source>
        <dbReference type="ARBA" id="ARBA00023277"/>
    </source>
</evidence>
<evidence type="ECO:0000256" key="12">
    <source>
        <dbReference type="HAMAP-Rule" id="MF_03215"/>
    </source>
</evidence>
<keyword evidence="12" id="KW-0539">Nucleus</keyword>
<keyword evidence="8 12" id="KW-0067">ATP-binding</keyword>
<feature type="binding site" evidence="12">
    <location>
        <begin position="352"/>
        <end position="357"/>
    </location>
    <ligand>
        <name>ATP</name>
        <dbReference type="ChEBI" id="CHEBI:30616"/>
    </ligand>
</feature>
<evidence type="ECO:0000256" key="3">
    <source>
        <dbReference type="ARBA" id="ARBA00016943"/>
    </source>
</evidence>
<dbReference type="PANTHER" id="PTHR10584:SF166">
    <property type="entry name" value="RIBOKINASE"/>
    <property type="match status" value="1"/>
</dbReference>
<proteinExistence type="inferred from homology"/>
<dbReference type="GO" id="GO:0004747">
    <property type="term" value="F:ribokinase activity"/>
    <property type="evidence" value="ECO:0007669"/>
    <property type="project" value="UniProtKB-UniRule"/>
</dbReference>
<keyword evidence="10 12" id="KW-0630">Potassium</keyword>
<dbReference type="HAMAP" id="MF_01987">
    <property type="entry name" value="Ribokinase"/>
    <property type="match status" value="1"/>
</dbReference>
<dbReference type="UniPathway" id="UPA00916">
    <property type="reaction ID" value="UER00889"/>
</dbReference>
<dbReference type="GeneID" id="40307619"/>
<keyword evidence="7 12" id="KW-0418">Kinase</keyword>
<evidence type="ECO:0000256" key="10">
    <source>
        <dbReference type="ARBA" id="ARBA00022958"/>
    </source>
</evidence>
<dbReference type="GO" id="GO:0005524">
    <property type="term" value="F:ATP binding"/>
    <property type="evidence" value="ECO:0007669"/>
    <property type="project" value="UniProtKB-UniRule"/>
</dbReference>
<gene>
    <name evidence="14" type="ORF">BESB_025670</name>
</gene>
<dbReference type="KEGG" id="bbes:BESB_025670"/>
<evidence type="ECO:0000256" key="9">
    <source>
        <dbReference type="ARBA" id="ARBA00022842"/>
    </source>
</evidence>
<dbReference type="PRINTS" id="PR00990">
    <property type="entry name" value="RIBOKINASE"/>
</dbReference>
<evidence type="ECO:0000259" key="13">
    <source>
        <dbReference type="Pfam" id="PF00294"/>
    </source>
</evidence>
<protein>
    <recommendedName>
        <fullName evidence="3 12">Ribokinase</fullName>
        <shortName evidence="12">RK</shortName>
        <ecNumber evidence="2 12">2.7.1.15</ecNumber>
    </recommendedName>
</protein>
<comment type="pathway">
    <text evidence="12">Carbohydrate metabolism; D-ribose degradation; D-ribose 5-phosphate from beta-D-ribopyranose: step 2/2.</text>
</comment>
<keyword evidence="11 12" id="KW-0119">Carbohydrate metabolism</keyword>
<accession>A0A2A9M7F0</accession>
<sequence>MSALDTPATSLATRDPLDVATAAAAAQAVHAVVEKVESANIVVLGCINRDVTLRVRALPAFGETIFGESVEIYHGGKAANQAVQAALLMPASDSAETCKAPAQAVEEGRRKEEMKTKKGGRVALVCKLGNDAVGREYREYLQARSIDTRGVLTAESCDTGCAFVTVARDGENTIVYVHGANKSLTARDLQDPEIVRLIQQCKVFVCENGVAGDVIVAGLRIAKSAPDRVLTIFTPAPAVDVPLAAFAYTDVVVLNESEARELWKLSPVKQTQDTAGNVFEEPDTAKEEFPTLRASAAATIQHEGLSLQAFREKLLDLGFRATHVAGATEPAAPTGGGSCEGARRGLCNVVLSKGKAGCALCESDAASTDLLVSSQVHEIPQKRQLAPTDVVDTVGAGDSFCGALAYFLGHEDMPLREAAEKACIVASYSVQKRGASESYADRAKLTGVLF</sequence>
<evidence type="ECO:0000256" key="1">
    <source>
        <dbReference type="ARBA" id="ARBA00005380"/>
    </source>
</evidence>
<name>A0A2A9M7F0_BESBE</name>
<organism evidence="14 15">
    <name type="scientific">Besnoitia besnoiti</name>
    <name type="common">Apicomplexan protozoan</name>
    <dbReference type="NCBI Taxonomy" id="94643"/>
    <lineage>
        <taxon>Eukaryota</taxon>
        <taxon>Sar</taxon>
        <taxon>Alveolata</taxon>
        <taxon>Apicomplexa</taxon>
        <taxon>Conoidasida</taxon>
        <taxon>Coccidia</taxon>
        <taxon>Eucoccidiorida</taxon>
        <taxon>Eimeriorina</taxon>
        <taxon>Sarcocystidae</taxon>
        <taxon>Besnoitia</taxon>
    </lineage>
</organism>
<feature type="active site" description="Proton acceptor" evidence="12">
    <location>
        <position position="398"/>
    </location>
</feature>
<dbReference type="InterPro" id="IPR002139">
    <property type="entry name" value="Ribo/fructo_kinase"/>
</dbReference>
<evidence type="ECO:0000256" key="4">
    <source>
        <dbReference type="ARBA" id="ARBA00022679"/>
    </source>
</evidence>
<dbReference type="GO" id="GO:0019303">
    <property type="term" value="P:D-ribose catabolic process"/>
    <property type="evidence" value="ECO:0007669"/>
    <property type="project" value="UniProtKB-UniRule"/>
</dbReference>
<keyword evidence="9 12" id="KW-0460">Magnesium</keyword>
<dbReference type="Gene3D" id="3.40.1190.20">
    <property type="match status" value="2"/>
</dbReference>
<keyword evidence="5 12" id="KW-0479">Metal-binding</keyword>
<evidence type="ECO:0000256" key="2">
    <source>
        <dbReference type="ARBA" id="ARBA00012035"/>
    </source>
</evidence>
<evidence type="ECO:0000313" key="14">
    <source>
        <dbReference type="EMBL" id="PFH31593.1"/>
    </source>
</evidence>
<keyword evidence="15" id="KW-1185">Reference proteome</keyword>
<keyword evidence="12" id="KW-0963">Cytoplasm</keyword>
<feature type="binding site" evidence="12">
    <location>
        <position position="438"/>
    </location>
    <ligand>
        <name>K(+)</name>
        <dbReference type="ChEBI" id="CHEBI:29103"/>
    </ligand>
</feature>
<feature type="domain" description="Carbohydrate kinase PfkB" evidence="13">
    <location>
        <begin position="39"/>
        <end position="266"/>
    </location>
</feature>
<dbReference type="VEuPathDB" id="ToxoDB:BESB_025670"/>
<comment type="subcellular location">
    <subcellularLocation>
        <location evidence="12">Cytoplasm</location>
    </subcellularLocation>
    <subcellularLocation>
        <location evidence="12">Nucleus</location>
    </subcellularLocation>
</comment>
<evidence type="ECO:0000256" key="5">
    <source>
        <dbReference type="ARBA" id="ARBA00022723"/>
    </source>
</evidence>
<dbReference type="AlphaFoldDB" id="A0A2A9M7F0"/>
<dbReference type="PANTHER" id="PTHR10584">
    <property type="entry name" value="SUGAR KINASE"/>
    <property type="match status" value="1"/>
</dbReference>
<evidence type="ECO:0000313" key="15">
    <source>
        <dbReference type="Proteomes" id="UP000224006"/>
    </source>
</evidence>
<feature type="binding site" evidence="12">
    <location>
        <position position="394"/>
    </location>
    <ligand>
        <name>K(+)</name>
        <dbReference type="ChEBI" id="CHEBI:29103"/>
    </ligand>
</feature>
<feature type="binding site" evidence="12">
    <location>
        <begin position="48"/>
        <end position="50"/>
    </location>
    <ligand>
        <name>substrate</name>
    </ligand>
</feature>
<dbReference type="InterPro" id="IPR011611">
    <property type="entry name" value="PfkB_dom"/>
</dbReference>
<feature type="binding site" evidence="12">
    <location>
        <position position="434"/>
    </location>
    <ligand>
        <name>K(+)</name>
        <dbReference type="ChEBI" id="CHEBI:29103"/>
    </ligand>
</feature>
<comment type="activity regulation">
    <text evidence="12">Activated by a monovalent cation that binds near, but not in, the active site. The most likely occupant of the site in vivo is potassium. Ion binding induces a conformational change that may alter substrate affinity.</text>
</comment>
<evidence type="ECO:0000256" key="7">
    <source>
        <dbReference type="ARBA" id="ARBA00022777"/>
    </source>
</evidence>
<feature type="binding site" evidence="12">
    <location>
        <begin position="397"/>
        <end position="398"/>
    </location>
    <ligand>
        <name>ATP</name>
        <dbReference type="ChEBI" id="CHEBI:30616"/>
    </ligand>
</feature>
<dbReference type="GO" id="GO:0046872">
    <property type="term" value="F:metal ion binding"/>
    <property type="evidence" value="ECO:0007669"/>
    <property type="project" value="UniProtKB-KW"/>
</dbReference>
<comment type="caution">
    <text evidence="14">The sequence shown here is derived from an EMBL/GenBank/DDBJ whole genome shotgun (WGS) entry which is preliminary data.</text>
</comment>